<evidence type="ECO:0000256" key="1">
    <source>
        <dbReference type="ARBA" id="ARBA00006865"/>
    </source>
</evidence>
<keyword evidence="7" id="KW-1185">Reference proteome</keyword>
<dbReference type="Pfam" id="PF02839">
    <property type="entry name" value="CBM_5_12"/>
    <property type="match status" value="1"/>
</dbReference>
<proteinExistence type="inferred from homology"/>
<feature type="domain" description="GH16" evidence="4">
    <location>
        <begin position="135"/>
        <end position="164"/>
    </location>
</feature>
<feature type="signal peptide" evidence="3">
    <location>
        <begin position="1"/>
        <end position="26"/>
    </location>
</feature>
<dbReference type="AlphaFoldDB" id="A0A931C3Z5"/>
<sequence length="248" mass="26622">MKSARLLRPLLAAAVFVSGVTSTALVADRGAPARAADTVSRSALSDDFDGARGGAPDGAKWAGDPGRAQLTGDGQLALGTVLRTQKSFGQAYGRAEARIRMNRVGGAWRALGVLNQDGGLPAGKVEVLADDRVDSDDFHTYVIDWTPTSLVWSVDGRQVLRFTPAGSGRPLLVSLNTAAGGFNPATMLVDYVRVSVRVTVKATTWKARTLYRPGKYVRFEGDIYRVRELHTSLPGWQPTLVPALFRKV</sequence>
<dbReference type="Gene3D" id="2.10.10.20">
    <property type="entry name" value="Carbohydrate-binding module superfamily 5/12"/>
    <property type="match status" value="1"/>
</dbReference>
<dbReference type="InterPro" id="IPR000757">
    <property type="entry name" value="Beta-glucanase-like"/>
</dbReference>
<feature type="domain" description="Chitin-binding type-3" evidence="5">
    <location>
        <begin position="204"/>
        <end position="245"/>
    </location>
</feature>
<dbReference type="GO" id="GO:0004553">
    <property type="term" value="F:hydrolase activity, hydrolyzing O-glycosyl compounds"/>
    <property type="evidence" value="ECO:0007669"/>
    <property type="project" value="InterPro"/>
</dbReference>
<dbReference type="PANTHER" id="PTHR10963:SF55">
    <property type="entry name" value="GLYCOSIDE HYDROLASE FAMILY 16 PROTEIN"/>
    <property type="match status" value="1"/>
</dbReference>
<comment type="caution">
    <text evidence="6">The sequence shown here is derived from an EMBL/GenBank/DDBJ whole genome shotgun (WGS) entry which is preliminary data.</text>
</comment>
<dbReference type="SUPFAM" id="SSF51055">
    <property type="entry name" value="Carbohydrate binding domain"/>
    <property type="match status" value="1"/>
</dbReference>
<dbReference type="InterPro" id="IPR003610">
    <property type="entry name" value="CBM5/12"/>
</dbReference>
<dbReference type="PANTHER" id="PTHR10963">
    <property type="entry name" value="GLYCOSYL HYDROLASE-RELATED"/>
    <property type="match status" value="1"/>
</dbReference>
<evidence type="ECO:0000259" key="5">
    <source>
        <dbReference type="Pfam" id="PF02839"/>
    </source>
</evidence>
<keyword evidence="3" id="KW-0732">Signal</keyword>
<dbReference type="EMBL" id="JADQTO010000004">
    <property type="protein sequence ID" value="MBG0561784.1"/>
    <property type="molecule type" value="Genomic_DNA"/>
</dbReference>
<evidence type="ECO:0000256" key="2">
    <source>
        <dbReference type="ARBA" id="ARBA00022801"/>
    </source>
</evidence>
<dbReference type="Proteomes" id="UP000598146">
    <property type="component" value="Unassembled WGS sequence"/>
</dbReference>
<evidence type="ECO:0000256" key="3">
    <source>
        <dbReference type="SAM" id="SignalP"/>
    </source>
</evidence>
<dbReference type="GO" id="GO:0030246">
    <property type="term" value="F:carbohydrate binding"/>
    <property type="evidence" value="ECO:0007669"/>
    <property type="project" value="InterPro"/>
</dbReference>
<evidence type="ECO:0000313" key="7">
    <source>
        <dbReference type="Proteomes" id="UP000598146"/>
    </source>
</evidence>
<organism evidence="6 7">
    <name type="scientific">Actinoplanes aureus</name>
    <dbReference type="NCBI Taxonomy" id="2792083"/>
    <lineage>
        <taxon>Bacteria</taxon>
        <taxon>Bacillati</taxon>
        <taxon>Actinomycetota</taxon>
        <taxon>Actinomycetes</taxon>
        <taxon>Micromonosporales</taxon>
        <taxon>Micromonosporaceae</taxon>
        <taxon>Actinoplanes</taxon>
    </lineage>
</organism>
<dbReference type="GO" id="GO:0005576">
    <property type="term" value="C:extracellular region"/>
    <property type="evidence" value="ECO:0007669"/>
    <property type="project" value="InterPro"/>
</dbReference>
<gene>
    <name evidence="6" type="ORF">I4J89_09945</name>
</gene>
<dbReference type="GO" id="GO:0005975">
    <property type="term" value="P:carbohydrate metabolic process"/>
    <property type="evidence" value="ECO:0007669"/>
    <property type="project" value="InterPro"/>
</dbReference>
<feature type="chain" id="PRO_5037921367" evidence="3">
    <location>
        <begin position="27"/>
        <end position="248"/>
    </location>
</feature>
<comment type="similarity">
    <text evidence="1">Belongs to the glycosyl hydrolase 16 family.</text>
</comment>
<name>A0A931C3Z5_9ACTN</name>
<dbReference type="InterPro" id="IPR013320">
    <property type="entry name" value="ConA-like_dom_sf"/>
</dbReference>
<reference evidence="6" key="1">
    <citation type="submission" date="2020-11" db="EMBL/GenBank/DDBJ databases">
        <title>Isolation and identification of active actinomycetes.</title>
        <authorList>
            <person name="Sun X."/>
        </authorList>
    </citation>
    <scope>NUCLEOTIDE SEQUENCE</scope>
    <source>
        <strain evidence="6">NEAU-A11</strain>
    </source>
</reference>
<evidence type="ECO:0000313" key="6">
    <source>
        <dbReference type="EMBL" id="MBG0561784.1"/>
    </source>
</evidence>
<dbReference type="SUPFAM" id="SSF49899">
    <property type="entry name" value="Concanavalin A-like lectins/glucanases"/>
    <property type="match status" value="1"/>
</dbReference>
<dbReference type="Pfam" id="PF00722">
    <property type="entry name" value="Glyco_hydro_16"/>
    <property type="match status" value="1"/>
</dbReference>
<evidence type="ECO:0000259" key="4">
    <source>
        <dbReference type="Pfam" id="PF00722"/>
    </source>
</evidence>
<protein>
    <submittedName>
        <fullName evidence="6">Family 16 glycosylhydrolase</fullName>
    </submittedName>
</protein>
<dbReference type="RefSeq" id="WP_196413583.1">
    <property type="nucleotide sequence ID" value="NZ_JADQTO010000004.1"/>
</dbReference>
<dbReference type="CDD" id="cd12214">
    <property type="entry name" value="ChiA1_BD"/>
    <property type="match status" value="1"/>
</dbReference>
<accession>A0A931C3Z5</accession>
<dbReference type="InterPro" id="IPR050546">
    <property type="entry name" value="Glycosyl_Hydrlase_16"/>
</dbReference>
<dbReference type="Gene3D" id="2.60.120.200">
    <property type="match status" value="2"/>
</dbReference>
<keyword evidence="2" id="KW-0378">Hydrolase</keyword>
<dbReference type="InterPro" id="IPR036573">
    <property type="entry name" value="CBM_sf_5/12"/>
</dbReference>